<sequence length="81" mass="8919">MQLVIQVDGSIRGLYDETIELATLGQLAIARGSHVEPTDDGQWLADLSPVHGPELGPFATRSLALSAEREWLERHWLEPGT</sequence>
<dbReference type="KEGG" id="aagg:ETAA8_23140"/>
<reference evidence="1 2" key="1">
    <citation type="submission" date="2019-02" db="EMBL/GenBank/DDBJ databases">
        <title>Deep-cultivation of Planctomycetes and their phenomic and genomic characterization uncovers novel biology.</title>
        <authorList>
            <person name="Wiegand S."/>
            <person name="Jogler M."/>
            <person name="Boedeker C."/>
            <person name="Pinto D."/>
            <person name="Vollmers J."/>
            <person name="Rivas-Marin E."/>
            <person name="Kohn T."/>
            <person name="Peeters S.H."/>
            <person name="Heuer A."/>
            <person name="Rast P."/>
            <person name="Oberbeckmann S."/>
            <person name="Bunk B."/>
            <person name="Jeske O."/>
            <person name="Meyerdierks A."/>
            <person name="Storesund J.E."/>
            <person name="Kallscheuer N."/>
            <person name="Luecker S."/>
            <person name="Lage O.M."/>
            <person name="Pohl T."/>
            <person name="Merkel B.J."/>
            <person name="Hornburger P."/>
            <person name="Mueller R.-W."/>
            <person name="Bruemmer F."/>
            <person name="Labrenz M."/>
            <person name="Spormann A.M."/>
            <person name="Op den Camp H."/>
            <person name="Overmann J."/>
            <person name="Amann R."/>
            <person name="Jetten M.S.M."/>
            <person name="Mascher T."/>
            <person name="Medema M.H."/>
            <person name="Devos D.P."/>
            <person name="Kaster A.-K."/>
            <person name="Ovreas L."/>
            <person name="Rohde M."/>
            <person name="Galperin M.Y."/>
            <person name="Jogler C."/>
        </authorList>
    </citation>
    <scope>NUCLEOTIDE SEQUENCE [LARGE SCALE GENOMIC DNA]</scope>
    <source>
        <strain evidence="1 2">ETA_A8</strain>
    </source>
</reference>
<dbReference type="EMBL" id="CP036274">
    <property type="protein sequence ID" value="QDU27228.1"/>
    <property type="molecule type" value="Genomic_DNA"/>
</dbReference>
<accession>A0A517YAH5</accession>
<dbReference type="AlphaFoldDB" id="A0A517YAH5"/>
<gene>
    <name evidence="1" type="ORF">ETAA8_23140</name>
</gene>
<proteinExistence type="predicted"/>
<evidence type="ECO:0000313" key="2">
    <source>
        <dbReference type="Proteomes" id="UP000315017"/>
    </source>
</evidence>
<name>A0A517YAH5_9BACT</name>
<organism evidence="1 2">
    <name type="scientific">Anatilimnocola aggregata</name>
    <dbReference type="NCBI Taxonomy" id="2528021"/>
    <lineage>
        <taxon>Bacteria</taxon>
        <taxon>Pseudomonadati</taxon>
        <taxon>Planctomycetota</taxon>
        <taxon>Planctomycetia</taxon>
        <taxon>Pirellulales</taxon>
        <taxon>Pirellulaceae</taxon>
        <taxon>Anatilimnocola</taxon>
    </lineage>
</organism>
<dbReference type="OrthoDB" id="280020at2"/>
<dbReference type="RefSeq" id="WP_145088089.1">
    <property type="nucleotide sequence ID" value="NZ_CP036274.1"/>
</dbReference>
<dbReference type="Proteomes" id="UP000315017">
    <property type="component" value="Chromosome"/>
</dbReference>
<keyword evidence="2" id="KW-1185">Reference proteome</keyword>
<evidence type="ECO:0000313" key="1">
    <source>
        <dbReference type="EMBL" id="QDU27228.1"/>
    </source>
</evidence>
<protein>
    <submittedName>
        <fullName evidence="1">Uncharacterized protein</fullName>
    </submittedName>
</protein>